<feature type="domain" description="BTB" evidence="5">
    <location>
        <begin position="14"/>
        <end position="82"/>
    </location>
</feature>
<feature type="domain" description="Bromo" evidence="4">
    <location>
        <begin position="308"/>
        <end position="373"/>
    </location>
</feature>
<dbReference type="PANTHER" id="PTHR22880:SF225">
    <property type="entry name" value="BROMODOMAIN-CONTAINING PROTEIN BET-1-RELATED"/>
    <property type="match status" value="1"/>
</dbReference>
<dbReference type="InterPro" id="IPR001487">
    <property type="entry name" value="Bromodomain"/>
</dbReference>
<dbReference type="PANTHER" id="PTHR22880">
    <property type="entry name" value="FALZ-RELATED BROMODOMAIN-CONTAINING PROTEINS"/>
    <property type="match status" value="1"/>
</dbReference>
<dbReference type="GO" id="GO:0005634">
    <property type="term" value="C:nucleus"/>
    <property type="evidence" value="ECO:0007669"/>
    <property type="project" value="TreeGrafter"/>
</dbReference>
<dbReference type="Gene3D" id="1.20.920.10">
    <property type="entry name" value="Bromodomain-like"/>
    <property type="match status" value="1"/>
</dbReference>
<feature type="region of interest" description="Disordered" evidence="3">
    <location>
        <begin position="259"/>
        <end position="278"/>
    </location>
</feature>
<protein>
    <recommendedName>
        <fullName evidence="8">Bromo domain-containing protein</fullName>
    </recommendedName>
</protein>
<dbReference type="InterPro" id="IPR000210">
    <property type="entry name" value="BTB/POZ_dom"/>
</dbReference>
<dbReference type="EMBL" id="KN832870">
    <property type="protein sequence ID" value="KIN08197.1"/>
    <property type="molecule type" value="Genomic_DNA"/>
</dbReference>
<dbReference type="InParanoid" id="A0A0C3I195"/>
<evidence type="ECO:0000313" key="6">
    <source>
        <dbReference type="EMBL" id="KIN08197.1"/>
    </source>
</evidence>
<evidence type="ECO:0000256" key="3">
    <source>
        <dbReference type="SAM" id="MobiDB-lite"/>
    </source>
</evidence>
<reference evidence="6 7" key="1">
    <citation type="submission" date="2014-04" db="EMBL/GenBank/DDBJ databases">
        <authorList>
            <consortium name="DOE Joint Genome Institute"/>
            <person name="Kuo A."/>
            <person name="Martino E."/>
            <person name="Perotto S."/>
            <person name="Kohler A."/>
            <person name="Nagy L.G."/>
            <person name="Floudas D."/>
            <person name="Copeland A."/>
            <person name="Barry K.W."/>
            <person name="Cichocki N."/>
            <person name="Veneault-Fourrey C."/>
            <person name="LaButti K."/>
            <person name="Lindquist E.A."/>
            <person name="Lipzen A."/>
            <person name="Lundell T."/>
            <person name="Morin E."/>
            <person name="Murat C."/>
            <person name="Sun H."/>
            <person name="Tunlid A."/>
            <person name="Henrissat B."/>
            <person name="Grigoriev I.V."/>
            <person name="Hibbett D.S."/>
            <person name="Martin F."/>
            <person name="Nordberg H.P."/>
            <person name="Cantor M.N."/>
            <person name="Hua S.X."/>
        </authorList>
    </citation>
    <scope>NUCLEOTIDE SEQUENCE [LARGE SCALE GENOMIC DNA]</scope>
    <source>
        <strain evidence="6 7">Zn</strain>
    </source>
</reference>
<dbReference type="SUPFAM" id="SSF54695">
    <property type="entry name" value="POZ domain"/>
    <property type="match status" value="1"/>
</dbReference>
<evidence type="ECO:0000256" key="1">
    <source>
        <dbReference type="ARBA" id="ARBA00023117"/>
    </source>
</evidence>
<dbReference type="InterPro" id="IPR036427">
    <property type="entry name" value="Bromodomain-like_sf"/>
</dbReference>
<keyword evidence="1 2" id="KW-0103">Bromodomain</keyword>
<evidence type="ECO:0000259" key="4">
    <source>
        <dbReference type="PROSITE" id="PS50014"/>
    </source>
</evidence>
<evidence type="ECO:0000259" key="5">
    <source>
        <dbReference type="PROSITE" id="PS50097"/>
    </source>
</evidence>
<evidence type="ECO:0008006" key="8">
    <source>
        <dbReference type="Google" id="ProtNLM"/>
    </source>
</evidence>
<dbReference type="AlphaFoldDB" id="A0A0C3I195"/>
<dbReference type="PROSITE" id="PS50014">
    <property type="entry name" value="BROMODOMAIN_2"/>
    <property type="match status" value="1"/>
</dbReference>
<dbReference type="HOGENOM" id="CLU_033257_0_0_1"/>
<dbReference type="PROSITE" id="PS50097">
    <property type="entry name" value="BTB"/>
    <property type="match status" value="1"/>
</dbReference>
<dbReference type="InterPro" id="IPR011333">
    <property type="entry name" value="SKP1/BTB/POZ_sf"/>
</dbReference>
<evidence type="ECO:0000313" key="7">
    <source>
        <dbReference type="Proteomes" id="UP000054321"/>
    </source>
</evidence>
<evidence type="ECO:0000256" key="2">
    <source>
        <dbReference type="PROSITE-ProRule" id="PRU00035"/>
    </source>
</evidence>
<keyword evidence="7" id="KW-1185">Reference proteome</keyword>
<dbReference type="GO" id="GO:0000785">
    <property type="term" value="C:chromatin"/>
    <property type="evidence" value="ECO:0007669"/>
    <property type="project" value="TreeGrafter"/>
</dbReference>
<reference evidence="7" key="2">
    <citation type="submission" date="2015-01" db="EMBL/GenBank/DDBJ databases">
        <title>Evolutionary Origins and Diversification of the Mycorrhizal Mutualists.</title>
        <authorList>
            <consortium name="DOE Joint Genome Institute"/>
            <consortium name="Mycorrhizal Genomics Consortium"/>
            <person name="Kohler A."/>
            <person name="Kuo A."/>
            <person name="Nagy L.G."/>
            <person name="Floudas D."/>
            <person name="Copeland A."/>
            <person name="Barry K.W."/>
            <person name="Cichocki N."/>
            <person name="Veneault-Fourrey C."/>
            <person name="LaButti K."/>
            <person name="Lindquist E.A."/>
            <person name="Lipzen A."/>
            <person name="Lundell T."/>
            <person name="Morin E."/>
            <person name="Murat C."/>
            <person name="Riley R."/>
            <person name="Ohm R."/>
            <person name="Sun H."/>
            <person name="Tunlid A."/>
            <person name="Henrissat B."/>
            <person name="Grigoriev I.V."/>
            <person name="Hibbett D.S."/>
            <person name="Martin F."/>
        </authorList>
    </citation>
    <scope>NUCLEOTIDE SEQUENCE [LARGE SCALE GENOMIC DNA]</scope>
    <source>
        <strain evidence="7">Zn</strain>
    </source>
</reference>
<dbReference type="OrthoDB" id="21449at2759"/>
<accession>A0A0C3I195</accession>
<dbReference type="SUPFAM" id="SSF47370">
    <property type="entry name" value="Bromodomain"/>
    <property type="match status" value="1"/>
</dbReference>
<dbReference type="STRING" id="913774.A0A0C3I195"/>
<dbReference type="PRINTS" id="PR00503">
    <property type="entry name" value="BROMODOMAIN"/>
</dbReference>
<proteinExistence type="predicted"/>
<dbReference type="InterPro" id="IPR050935">
    <property type="entry name" value="Bromo_chromatin_reader"/>
</dbReference>
<dbReference type="GO" id="GO:0006338">
    <property type="term" value="P:chromatin remodeling"/>
    <property type="evidence" value="ECO:0007669"/>
    <property type="project" value="TreeGrafter"/>
</dbReference>
<name>A0A0C3I195_OIDMZ</name>
<dbReference type="CDD" id="cd18186">
    <property type="entry name" value="BTB_POZ_ZBTB_KLHL-like"/>
    <property type="match status" value="1"/>
</dbReference>
<dbReference type="Pfam" id="PF00439">
    <property type="entry name" value="Bromodomain"/>
    <property type="match status" value="1"/>
</dbReference>
<dbReference type="Proteomes" id="UP000054321">
    <property type="component" value="Unassembled WGS sequence"/>
</dbReference>
<dbReference type="Gene3D" id="3.30.710.10">
    <property type="entry name" value="Potassium Channel Kv1.1, Chain A"/>
    <property type="match status" value="1"/>
</dbReference>
<dbReference type="SMART" id="SM00297">
    <property type="entry name" value="BROMO"/>
    <property type="match status" value="1"/>
</dbReference>
<gene>
    <name evidence="6" type="ORF">OIDMADRAFT_140649</name>
</gene>
<sequence>MALRKDSDPHPIFVIILVGLKEVPFGIQKDLLCAQSPYYRKEFARDPQLNKVEHIVRLPDTSVETFGCFQNFIYTGKVYDKDGGKEIPDYTLLMGVWKLATQLQMAPLRVAVLNTMAERRQLTSNIPGTSLMIQAWSQTEEGSGLRKMLAGWAAEHMRATPTIRTNFAKALPQEILSELVVVMSDFPAGPALLPPPPLPPPPPTPSHLPQSVKHLVDDELVDSDVEQPRSVKRIRLSGVEPSVVVDNVVEVKHANKKIVRKSDSSRRTSRRASVPATPLTPEQELDFCRGLIERMIRGPGFWTRLVGPFKQPVDPVVDNVPNYFDVVKRPMDLNTIKTKMINGAYKAASEFEADVRLIFQNCYEYWTQDDPIWKTCQEFENYFDTQWAERHEYKGPKPRVKAEGAL</sequence>
<organism evidence="6 7">
    <name type="scientific">Oidiodendron maius (strain Zn)</name>
    <dbReference type="NCBI Taxonomy" id="913774"/>
    <lineage>
        <taxon>Eukaryota</taxon>
        <taxon>Fungi</taxon>
        <taxon>Dikarya</taxon>
        <taxon>Ascomycota</taxon>
        <taxon>Pezizomycotina</taxon>
        <taxon>Leotiomycetes</taxon>
        <taxon>Leotiomycetes incertae sedis</taxon>
        <taxon>Myxotrichaceae</taxon>
        <taxon>Oidiodendron</taxon>
    </lineage>
</organism>
<dbReference type="GO" id="GO:0006355">
    <property type="term" value="P:regulation of DNA-templated transcription"/>
    <property type="evidence" value="ECO:0007669"/>
    <property type="project" value="TreeGrafter"/>
</dbReference>
<dbReference type="Pfam" id="PF00651">
    <property type="entry name" value="BTB"/>
    <property type="match status" value="1"/>
</dbReference>